<name>A0A292IJ93_9MOLU</name>
<dbReference type="InterPro" id="IPR001075">
    <property type="entry name" value="NIF_FeS_clus_asmbl_NifU_C"/>
</dbReference>
<dbReference type="KEGG" id="mamp:MAMA39_05590"/>
<evidence type="ECO:0000313" key="3">
    <source>
        <dbReference type="EMBL" id="CDN40676.1"/>
    </source>
</evidence>
<organism evidence="3 4">
    <name type="scientific">Mycoplasma amphoriforme A39</name>
    <dbReference type="NCBI Taxonomy" id="572419"/>
    <lineage>
        <taxon>Bacteria</taxon>
        <taxon>Bacillati</taxon>
        <taxon>Mycoplasmatota</taxon>
        <taxon>Mollicutes</taxon>
        <taxon>Mycoplasmataceae</taxon>
        <taxon>Mycoplasma</taxon>
    </lineage>
</organism>
<reference evidence="3 4" key="1">
    <citation type="journal article" date="2015" name="Clin. Infect. Dis.">
        <title>Genomic Investigations unmask Mycoplasma amphoriforme, a new respiratory pathogen.</title>
        <authorList>
            <person name="Gillespie S.H."/>
            <person name="Ling C.L."/>
            <person name="Oravcova K."/>
            <person name="Pinheiro M."/>
            <person name="Wells L."/>
            <person name="Bryant J.M."/>
            <person name="McHugh T.D."/>
            <person name="Bebear C."/>
            <person name="Webster D."/>
            <person name="Harris S.R."/>
            <person name="Seth-Smith H.M."/>
            <person name="Thomson N.R."/>
        </authorList>
    </citation>
    <scope>NUCLEOTIDE SEQUENCE [LARGE SCALE GENOMIC DNA]</scope>
    <source>
        <strain evidence="3 4">A39</strain>
    </source>
</reference>
<dbReference type="PANTHER" id="PTHR11178">
    <property type="entry name" value="IRON-SULFUR CLUSTER SCAFFOLD PROTEIN NFU-RELATED"/>
    <property type="match status" value="1"/>
</dbReference>
<dbReference type="GO" id="GO:0005506">
    <property type="term" value="F:iron ion binding"/>
    <property type="evidence" value="ECO:0007669"/>
    <property type="project" value="InterPro"/>
</dbReference>
<keyword evidence="4" id="KW-1185">Reference proteome</keyword>
<dbReference type="InterPro" id="IPR034904">
    <property type="entry name" value="FSCA_dom_sf"/>
</dbReference>
<evidence type="ECO:0000256" key="1">
    <source>
        <dbReference type="ARBA" id="ARBA00049958"/>
    </source>
</evidence>
<evidence type="ECO:0000259" key="2">
    <source>
        <dbReference type="Pfam" id="PF01106"/>
    </source>
</evidence>
<proteinExistence type="predicted"/>
<accession>A0A292IJ93</accession>
<dbReference type="Gene3D" id="3.30.300.130">
    <property type="entry name" value="Fe-S cluster assembly (FSCA)"/>
    <property type="match status" value="1"/>
</dbReference>
<protein>
    <recommendedName>
        <fullName evidence="2">NIF system FeS cluster assembly NifU C-terminal domain-containing protein</fullName>
    </recommendedName>
</protein>
<dbReference type="Pfam" id="PF01106">
    <property type="entry name" value="NifU"/>
    <property type="match status" value="1"/>
</dbReference>
<dbReference type="AlphaFoldDB" id="A0A292IJ93"/>
<sequence>MAKKTNKAIQAEILDVLDNIRFYIQKDGGDLKFLKFEKGIVHIQILGSCVNCALIDITYKDGVETILKEEIPQVKSVKIIQEANPTDKKQPYLQINKISPFKK</sequence>
<evidence type="ECO:0000313" key="4">
    <source>
        <dbReference type="Proteomes" id="UP000261764"/>
    </source>
</evidence>
<dbReference type="EMBL" id="HG937516">
    <property type="protein sequence ID" value="CDN40676.1"/>
    <property type="molecule type" value="Genomic_DNA"/>
</dbReference>
<dbReference type="SUPFAM" id="SSF117916">
    <property type="entry name" value="Fe-S cluster assembly (FSCA) domain-like"/>
    <property type="match status" value="1"/>
</dbReference>
<dbReference type="Proteomes" id="UP000261764">
    <property type="component" value="Chromosome I"/>
</dbReference>
<gene>
    <name evidence="3" type="ORF">MAMA39_05590</name>
</gene>
<dbReference type="GO" id="GO:0016226">
    <property type="term" value="P:iron-sulfur cluster assembly"/>
    <property type="evidence" value="ECO:0007669"/>
    <property type="project" value="InterPro"/>
</dbReference>
<dbReference type="GO" id="GO:0051536">
    <property type="term" value="F:iron-sulfur cluster binding"/>
    <property type="evidence" value="ECO:0007669"/>
    <property type="project" value="InterPro"/>
</dbReference>
<feature type="domain" description="NIF system FeS cluster assembly NifU C-terminal" evidence="2">
    <location>
        <begin position="14"/>
        <end position="77"/>
    </location>
</feature>
<comment type="function">
    <text evidence="1">May be involved in the formation or repair of [Fe-S] clusters present in iron-sulfur proteins.</text>
</comment>
<dbReference type="RefSeq" id="WP_343251307.1">
    <property type="nucleotide sequence ID" value="NZ_HG937516.1"/>
</dbReference>